<keyword evidence="2" id="KW-0963">Cytoplasm</keyword>
<dbReference type="Proteomes" id="UP000323161">
    <property type="component" value="Unassembled WGS sequence"/>
</dbReference>
<dbReference type="EMBL" id="VTUU01000002">
    <property type="protein sequence ID" value="KAA1174769.1"/>
    <property type="molecule type" value="Genomic_DNA"/>
</dbReference>
<evidence type="ECO:0000256" key="1">
    <source>
        <dbReference type="ARBA" id="ARBA00004514"/>
    </source>
</evidence>
<reference evidence="7 8" key="1">
    <citation type="submission" date="2019-08" db="EMBL/GenBank/DDBJ databases">
        <title>Marinobacter ZYF650 sp. nov., a marine bacterium isolated from seawater of the Mariana trench.</title>
        <authorList>
            <person name="Ahmad W."/>
        </authorList>
    </citation>
    <scope>NUCLEOTIDE SEQUENCE [LARGE SCALE GENOMIC DNA]</scope>
    <source>
        <strain evidence="7 8">ZYF650</strain>
    </source>
</reference>
<feature type="region of interest" description="Disordered" evidence="6">
    <location>
        <begin position="86"/>
        <end position="109"/>
    </location>
</feature>
<dbReference type="AlphaFoldDB" id="A0A5B0VLB0"/>
<gene>
    <name evidence="7" type="ORF">FWJ25_05145</name>
</gene>
<comment type="caution">
    <text evidence="7">The sequence shown here is derived from an EMBL/GenBank/DDBJ whole genome shotgun (WGS) entry which is preliminary data.</text>
</comment>
<evidence type="ECO:0000256" key="4">
    <source>
        <dbReference type="ARBA" id="ARBA00023186"/>
    </source>
</evidence>
<evidence type="ECO:0000313" key="7">
    <source>
        <dbReference type="EMBL" id="KAA1174769.1"/>
    </source>
</evidence>
<comment type="subcellular location">
    <subcellularLocation>
        <location evidence="1">Cytoplasm</location>
        <location evidence="1">Cytosol</location>
    </subcellularLocation>
</comment>
<sequence length="109" mass="11865">MADVKAHLDKLDRLMGDLGRALADSDWEALAKLNAEVKPSVEPLMASLAAGEVDAETVRTRLQEIQQFVDAANASAEKARNEAREALKGVNQNRNAARTYQNVSTNRSS</sequence>
<dbReference type="Pfam" id="PF05400">
    <property type="entry name" value="FliT"/>
    <property type="match status" value="1"/>
</dbReference>
<evidence type="ECO:0000256" key="2">
    <source>
        <dbReference type="ARBA" id="ARBA00022490"/>
    </source>
</evidence>
<feature type="compositionally biased region" description="Polar residues" evidence="6">
    <location>
        <begin position="90"/>
        <end position="109"/>
    </location>
</feature>
<protein>
    <recommendedName>
        <fullName evidence="5">Flagellar protein FliT</fullName>
    </recommendedName>
</protein>
<dbReference type="Gene3D" id="1.20.58.380">
    <property type="entry name" value="Flagellar protein flit"/>
    <property type="match status" value="1"/>
</dbReference>
<evidence type="ECO:0000256" key="6">
    <source>
        <dbReference type="SAM" id="MobiDB-lite"/>
    </source>
</evidence>
<evidence type="ECO:0000313" key="8">
    <source>
        <dbReference type="Proteomes" id="UP000323161"/>
    </source>
</evidence>
<dbReference type="InterPro" id="IPR008622">
    <property type="entry name" value="FliT"/>
</dbReference>
<evidence type="ECO:0000256" key="5">
    <source>
        <dbReference type="ARBA" id="ARBA00093797"/>
    </source>
</evidence>
<dbReference type="RefSeq" id="WP_149599191.1">
    <property type="nucleotide sequence ID" value="NZ_VTUU01000002.1"/>
</dbReference>
<keyword evidence="3" id="KW-1005">Bacterial flagellum biogenesis</keyword>
<evidence type="ECO:0000256" key="3">
    <source>
        <dbReference type="ARBA" id="ARBA00022795"/>
    </source>
</evidence>
<proteinExistence type="predicted"/>
<accession>A0A5B0VLB0</accession>
<organism evidence="7 8">
    <name type="scientific">Marinobacter salinexigens</name>
    <dbReference type="NCBI Taxonomy" id="2919747"/>
    <lineage>
        <taxon>Bacteria</taxon>
        <taxon>Pseudomonadati</taxon>
        <taxon>Pseudomonadota</taxon>
        <taxon>Gammaproteobacteria</taxon>
        <taxon>Pseudomonadales</taxon>
        <taxon>Marinobacteraceae</taxon>
        <taxon>Marinobacter</taxon>
    </lineage>
</organism>
<name>A0A5B0VLB0_9GAMM</name>
<keyword evidence="8" id="KW-1185">Reference proteome</keyword>
<keyword evidence="4" id="KW-0143">Chaperone</keyword>